<dbReference type="RefSeq" id="WP_247630109.1">
    <property type="nucleotide sequence ID" value="NZ_JAHWXN010000001.1"/>
</dbReference>
<dbReference type="Pfam" id="PF22564">
    <property type="entry name" value="HAAS"/>
    <property type="match status" value="1"/>
</dbReference>
<keyword evidence="1" id="KW-0812">Transmembrane</keyword>
<keyword evidence="1" id="KW-1133">Transmembrane helix</keyword>
<evidence type="ECO:0008006" key="4">
    <source>
        <dbReference type="Google" id="ProtNLM"/>
    </source>
</evidence>
<name>A0ABT0FFB2_9MICO</name>
<dbReference type="EMBL" id="JAHWXN010000001">
    <property type="protein sequence ID" value="MCK2036762.1"/>
    <property type="molecule type" value="Genomic_DNA"/>
</dbReference>
<accession>A0ABT0FFB2</accession>
<comment type="caution">
    <text evidence="2">The sequence shown here is derived from an EMBL/GenBank/DDBJ whole genome shotgun (WGS) entry which is preliminary data.</text>
</comment>
<evidence type="ECO:0000313" key="2">
    <source>
        <dbReference type="EMBL" id="MCK2036762.1"/>
    </source>
</evidence>
<proteinExistence type="predicted"/>
<sequence length="175" mass="19201">MSRTETATRSAGLRASLYLQRLEWHLEGLAPRAERKRIIRTLRDEIDADMRSLHAVLEDLGSPRTLAGRYAEGGKPRPLWSIGALIAGAALLTYWIMFGMFVGGMLAAVDSAAPMSADAVFFFVPVTAFSDDESFGIGWSGGWAWLVVPAVIAFLSLLVGARTWRLFRIDELEAA</sequence>
<evidence type="ECO:0000256" key="1">
    <source>
        <dbReference type="SAM" id="Phobius"/>
    </source>
</evidence>
<dbReference type="Proteomes" id="UP001300096">
    <property type="component" value="Unassembled WGS sequence"/>
</dbReference>
<feature type="transmembrane region" description="Helical" evidence="1">
    <location>
        <begin position="142"/>
        <end position="161"/>
    </location>
</feature>
<keyword evidence="3" id="KW-1185">Reference proteome</keyword>
<organism evidence="2 3">
    <name type="scientific">Microbacterium croceum</name>
    <dbReference type="NCBI Taxonomy" id="2851645"/>
    <lineage>
        <taxon>Bacteria</taxon>
        <taxon>Bacillati</taxon>
        <taxon>Actinomycetota</taxon>
        <taxon>Actinomycetes</taxon>
        <taxon>Micrococcales</taxon>
        <taxon>Microbacteriaceae</taxon>
        <taxon>Microbacterium</taxon>
    </lineage>
</organism>
<evidence type="ECO:0000313" key="3">
    <source>
        <dbReference type="Proteomes" id="UP001300096"/>
    </source>
</evidence>
<keyword evidence="1" id="KW-0472">Membrane</keyword>
<protein>
    <recommendedName>
        <fullName evidence="4">DUF1700 domain-containing protein</fullName>
    </recommendedName>
</protein>
<gene>
    <name evidence="2" type="ORF">KZC51_11515</name>
</gene>
<feature type="transmembrane region" description="Helical" evidence="1">
    <location>
        <begin position="79"/>
        <end position="108"/>
    </location>
</feature>
<reference evidence="2 3" key="1">
    <citation type="submission" date="2021-06" db="EMBL/GenBank/DDBJ databases">
        <title>Genome-based taxonomic framework of Microbacterium strains isolated from marine environment, the description of four new species and reclassification of four preexisting species.</title>
        <authorList>
            <person name="Lee S.D."/>
            <person name="Kim S.-M."/>
            <person name="Byeon Y.-S."/>
            <person name="Yang H.L."/>
            <person name="Kim I.S."/>
        </authorList>
    </citation>
    <scope>NUCLEOTIDE SEQUENCE [LARGE SCALE GENOMIC DNA]</scope>
    <source>
        <strain evidence="2 3">SSW1-49</strain>
    </source>
</reference>